<evidence type="ECO:0000313" key="12">
    <source>
        <dbReference type="EMBL" id="RFC63428.1"/>
    </source>
</evidence>
<comment type="catalytic activity">
    <reaction evidence="1">
        <text>ATP + protein L-histidine = ADP + protein N-phospho-L-histidine.</text>
        <dbReference type="EC" id="2.7.13.3"/>
    </reaction>
</comment>
<dbReference type="GO" id="GO:0005524">
    <property type="term" value="F:ATP binding"/>
    <property type="evidence" value="ECO:0007669"/>
    <property type="project" value="UniProtKB-KW"/>
</dbReference>
<dbReference type="GO" id="GO:0004673">
    <property type="term" value="F:protein histidine kinase activity"/>
    <property type="evidence" value="ECO:0007669"/>
    <property type="project" value="UniProtKB-EC"/>
</dbReference>
<protein>
    <recommendedName>
        <fullName evidence="2">histidine kinase</fullName>
        <ecNumber evidence="2">2.7.13.3</ecNumber>
    </recommendedName>
</protein>
<gene>
    <name evidence="12" type="ORF">DYI37_10335</name>
</gene>
<name>A0A371X2H6_9HYPH</name>
<dbReference type="InterPro" id="IPR003594">
    <property type="entry name" value="HATPase_dom"/>
</dbReference>
<dbReference type="PANTHER" id="PTHR41523">
    <property type="entry name" value="TWO-COMPONENT SYSTEM SENSOR PROTEIN"/>
    <property type="match status" value="1"/>
</dbReference>
<dbReference type="PROSITE" id="PS50113">
    <property type="entry name" value="PAC"/>
    <property type="match status" value="1"/>
</dbReference>
<comment type="caution">
    <text evidence="12">The sequence shown here is derived from an EMBL/GenBank/DDBJ whole genome shotgun (WGS) entry which is preliminary data.</text>
</comment>
<dbReference type="Gene3D" id="3.30.450.20">
    <property type="entry name" value="PAS domain"/>
    <property type="match status" value="2"/>
</dbReference>
<dbReference type="Proteomes" id="UP000264310">
    <property type="component" value="Unassembled WGS sequence"/>
</dbReference>
<feature type="domain" description="Histidine kinase" evidence="9">
    <location>
        <begin position="294"/>
        <end position="483"/>
    </location>
</feature>
<dbReference type="InterPro" id="IPR000014">
    <property type="entry name" value="PAS"/>
</dbReference>
<dbReference type="EC" id="2.7.13.3" evidence="2"/>
<dbReference type="PANTHER" id="PTHR41523:SF8">
    <property type="entry name" value="ETHYLENE RESPONSE SENSOR PROTEIN"/>
    <property type="match status" value="1"/>
</dbReference>
<dbReference type="Pfam" id="PF07568">
    <property type="entry name" value="HisKA_2"/>
    <property type="match status" value="1"/>
</dbReference>
<dbReference type="InterPro" id="IPR005467">
    <property type="entry name" value="His_kinase_dom"/>
</dbReference>
<keyword evidence="4" id="KW-0808">Transferase</keyword>
<accession>A0A371X2H6</accession>
<keyword evidence="8" id="KW-0843">Virulence</keyword>
<sequence length="485" mass="53552">MKPMIFDPDATDHAAIFAGLPQPFLVLDTALTIVAATDAYLRTTDRTREDIVGRHILEAFPENPEEAGTVEQGPLEVSLRHVLRTGESHEMAVIQYDIPRPQSEGGGFSQRYWTPVHTPVKGADGAVRYIVQDPMDVTESVQRTREADARLRVALHAADLGSWEYEPETDIWRRNATVDAFFGFGPGEGGPVAAPFFALMHPDDLPVVNKAVQDALDSPDQTRVRFDYRVVDRATGETRHLASRGEVLRTSNGKPRLIGVIMDVSADRERETALAEAVKAQESLLDQKDLLLAEVNHRVKNSLQLVVSALSLQARRLRDPGSKEAFEQAISRVRAITSVHERLYRTENPLVVDMADYLEGLCADLAANTEQREDLRVEVEPLHLKTERAIPIALIVNELVTNSLKYAYPDGRHGPILLSLRRIDGDMIELAVADEGVGTTSQTRPDGLGTRLVKTMAAQIEGYVEAQSETGGYRTAVVFPKDASL</sequence>
<evidence type="ECO:0000256" key="6">
    <source>
        <dbReference type="ARBA" id="ARBA00022777"/>
    </source>
</evidence>
<evidence type="ECO:0000313" key="13">
    <source>
        <dbReference type="Proteomes" id="UP000264310"/>
    </source>
</evidence>
<evidence type="ECO:0000259" key="10">
    <source>
        <dbReference type="PROSITE" id="PS50112"/>
    </source>
</evidence>
<evidence type="ECO:0000259" key="11">
    <source>
        <dbReference type="PROSITE" id="PS50113"/>
    </source>
</evidence>
<keyword evidence="7" id="KW-0067">ATP-binding</keyword>
<dbReference type="SMART" id="SM00387">
    <property type="entry name" value="HATPase_c"/>
    <property type="match status" value="1"/>
</dbReference>
<proteinExistence type="predicted"/>
<evidence type="ECO:0000256" key="7">
    <source>
        <dbReference type="ARBA" id="ARBA00022840"/>
    </source>
</evidence>
<dbReference type="Gene3D" id="2.10.70.100">
    <property type="match status" value="1"/>
</dbReference>
<dbReference type="Pfam" id="PF08448">
    <property type="entry name" value="PAS_4"/>
    <property type="match status" value="1"/>
</dbReference>
<organism evidence="12 13">
    <name type="scientific">Fulvimarina endophytica</name>
    <dbReference type="NCBI Taxonomy" id="2293836"/>
    <lineage>
        <taxon>Bacteria</taxon>
        <taxon>Pseudomonadati</taxon>
        <taxon>Pseudomonadota</taxon>
        <taxon>Alphaproteobacteria</taxon>
        <taxon>Hyphomicrobiales</taxon>
        <taxon>Aurantimonadaceae</taxon>
        <taxon>Fulvimarina</taxon>
    </lineage>
</organism>
<dbReference type="InterPro" id="IPR013655">
    <property type="entry name" value="PAS_fold_3"/>
</dbReference>
<keyword evidence="13" id="KW-1185">Reference proteome</keyword>
<keyword evidence="3" id="KW-0597">Phosphoprotein</keyword>
<dbReference type="Gene3D" id="3.30.565.10">
    <property type="entry name" value="Histidine kinase-like ATPase, C-terminal domain"/>
    <property type="match status" value="1"/>
</dbReference>
<keyword evidence="5" id="KW-0547">Nucleotide-binding</keyword>
<dbReference type="PROSITE" id="PS50112">
    <property type="entry name" value="PAS"/>
    <property type="match status" value="1"/>
</dbReference>
<dbReference type="SUPFAM" id="SSF55874">
    <property type="entry name" value="ATPase domain of HSP90 chaperone/DNA topoisomerase II/histidine kinase"/>
    <property type="match status" value="1"/>
</dbReference>
<reference evidence="12 13" key="1">
    <citation type="submission" date="2018-08" db="EMBL/GenBank/DDBJ databases">
        <title>Fulvimarina sp. 85, whole genome shotgun sequence.</title>
        <authorList>
            <person name="Tuo L."/>
        </authorList>
    </citation>
    <scope>NUCLEOTIDE SEQUENCE [LARGE SCALE GENOMIC DNA]</scope>
    <source>
        <strain evidence="12 13">85</strain>
    </source>
</reference>
<evidence type="ECO:0000256" key="5">
    <source>
        <dbReference type="ARBA" id="ARBA00022741"/>
    </source>
</evidence>
<evidence type="ECO:0000256" key="1">
    <source>
        <dbReference type="ARBA" id="ARBA00000085"/>
    </source>
</evidence>
<keyword evidence="6" id="KW-0418">Kinase</keyword>
<dbReference type="Pfam" id="PF13581">
    <property type="entry name" value="HATPase_c_2"/>
    <property type="match status" value="1"/>
</dbReference>
<evidence type="ECO:0000256" key="4">
    <source>
        <dbReference type="ARBA" id="ARBA00022679"/>
    </source>
</evidence>
<dbReference type="Pfam" id="PF08447">
    <property type="entry name" value="PAS_3"/>
    <property type="match status" value="1"/>
</dbReference>
<dbReference type="CDD" id="cd00130">
    <property type="entry name" value="PAS"/>
    <property type="match status" value="2"/>
</dbReference>
<dbReference type="SUPFAM" id="SSF55785">
    <property type="entry name" value="PYP-like sensor domain (PAS domain)"/>
    <property type="match status" value="2"/>
</dbReference>
<feature type="domain" description="PAS" evidence="10">
    <location>
        <begin position="147"/>
        <end position="219"/>
    </location>
</feature>
<dbReference type="AlphaFoldDB" id="A0A371X2H6"/>
<dbReference type="InterPro" id="IPR013656">
    <property type="entry name" value="PAS_4"/>
</dbReference>
<evidence type="ECO:0000259" key="9">
    <source>
        <dbReference type="PROSITE" id="PS50109"/>
    </source>
</evidence>
<evidence type="ECO:0000256" key="8">
    <source>
        <dbReference type="ARBA" id="ARBA00023026"/>
    </source>
</evidence>
<dbReference type="InterPro" id="IPR000700">
    <property type="entry name" value="PAS-assoc_C"/>
</dbReference>
<evidence type="ECO:0000256" key="3">
    <source>
        <dbReference type="ARBA" id="ARBA00022553"/>
    </source>
</evidence>
<dbReference type="InterPro" id="IPR011495">
    <property type="entry name" value="Sig_transdc_His_kin_sub2_dim/P"/>
</dbReference>
<dbReference type="InterPro" id="IPR035965">
    <property type="entry name" value="PAS-like_dom_sf"/>
</dbReference>
<evidence type="ECO:0000256" key="2">
    <source>
        <dbReference type="ARBA" id="ARBA00012438"/>
    </source>
</evidence>
<dbReference type="PROSITE" id="PS50109">
    <property type="entry name" value="HIS_KIN"/>
    <property type="match status" value="1"/>
</dbReference>
<dbReference type="SMART" id="SM00091">
    <property type="entry name" value="PAS"/>
    <property type="match status" value="2"/>
</dbReference>
<dbReference type="InterPro" id="IPR036890">
    <property type="entry name" value="HATPase_C_sf"/>
</dbReference>
<dbReference type="EMBL" id="QURL01000004">
    <property type="protein sequence ID" value="RFC63428.1"/>
    <property type="molecule type" value="Genomic_DNA"/>
</dbReference>
<feature type="domain" description="PAC" evidence="11">
    <location>
        <begin position="224"/>
        <end position="276"/>
    </location>
</feature>